<proteinExistence type="predicted"/>
<organism evidence="1 2">
    <name type="scientific">Crenobacter oryzisoli</name>
    <dbReference type="NCBI Taxonomy" id="3056844"/>
    <lineage>
        <taxon>Bacteria</taxon>
        <taxon>Pseudomonadati</taxon>
        <taxon>Pseudomonadota</taxon>
        <taxon>Betaproteobacteria</taxon>
        <taxon>Neisseriales</taxon>
        <taxon>Neisseriaceae</taxon>
        <taxon>Crenobacter</taxon>
    </lineage>
</organism>
<dbReference type="EMBL" id="JAUEDK010000004">
    <property type="protein sequence ID" value="MDN0073963.1"/>
    <property type="molecule type" value="Genomic_DNA"/>
</dbReference>
<dbReference type="Proteomes" id="UP001168540">
    <property type="component" value="Unassembled WGS sequence"/>
</dbReference>
<evidence type="ECO:0000313" key="1">
    <source>
        <dbReference type="EMBL" id="MDN0073963.1"/>
    </source>
</evidence>
<keyword evidence="2" id="KW-1185">Reference proteome</keyword>
<sequence>MSSHATFSPVLCAAGIVMFDIVLASSIKMLGQSGLLDQTLR</sequence>
<evidence type="ECO:0000313" key="2">
    <source>
        <dbReference type="Proteomes" id="UP001168540"/>
    </source>
</evidence>
<comment type="caution">
    <text evidence="1">The sequence shown here is derived from an EMBL/GenBank/DDBJ whole genome shotgun (WGS) entry which is preliminary data.</text>
</comment>
<gene>
    <name evidence="1" type="ORF">QU481_03525</name>
</gene>
<dbReference type="RefSeq" id="WP_289828512.1">
    <property type="nucleotide sequence ID" value="NZ_JAUEDK010000004.1"/>
</dbReference>
<name>A0ABT7XJL4_9NEIS</name>
<protein>
    <submittedName>
        <fullName evidence="1">Uncharacterized protein</fullName>
    </submittedName>
</protein>
<reference evidence="1" key="1">
    <citation type="submission" date="2023-06" db="EMBL/GenBank/DDBJ databases">
        <authorList>
            <person name="Zhang S."/>
        </authorList>
    </citation>
    <scope>NUCLEOTIDE SEQUENCE</scope>
    <source>
        <strain evidence="1">SG2303</strain>
    </source>
</reference>
<accession>A0ABT7XJL4</accession>